<dbReference type="EMBL" id="CP034204">
    <property type="protein sequence ID" value="QBZ54284.1"/>
    <property type="molecule type" value="Genomic_DNA"/>
</dbReference>
<feature type="domain" description="Ribonucleases P/MRP subunit Pop8-like" evidence="1">
    <location>
        <begin position="42"/>
        <end position="117"/>
    </location>
</feature>
<reference evidence="2 3" key="1">
    <citation type="journal article" date="2019" name="Mol. Biol. Evol.">
        <title>Blast fungal genomes show frequent chromosomal changes, gene gains and losses, and effector gene turnover.</title>
        <authorList>
            <person name="Gomez Luciano L.B."/>
            <person name="Jason Tsai I."/>
            <person name="Chuma I."/>
            <person name="Tosa Y."/>
            <person name="Chen Y.H."/>
            <person name="Li J.Y."/>
            <person name="Li M.Y."/>
            <person name="Jade Lu M.Y."/>
            <person name="Nakayashiki H."/>
            <person name="Li W.H."/>
        </authorList>
    </citation>
    <scope>NUCLEOTIDE SEQUENCE [LARGE SCALE GENOMIC DNA]</scope>
    <source>
        <strain evidence="2">MZ5-1-6</strain>
    </source>
</reference>
<evidence type="ECO:0000313" key="3">
    <source>
        <dbReference type="Proteomes" id="UP000294847"/>
    </source>
</evidence>
<proteinExistence type="predicted"/>
<dbReference type="Pfam" id="PF20976">
    <property type="entry name" value="Pop8"/>
    <property type="match status" value="1"/>
</dbReference>
<name>A0A4P7N2Y6_PYROR</name>
<dbReference type="AlphaFoldDB" id="A0A4P7N2Y6"/>
<dbReference type="VEuPathDB" id="FungiDB:M_BR32_EuGene_00093131"/>
<protein>
    <recommendedName>
        <fullName evidence="1">Ribonucleases P/MRP subunit Pop8-like domain-containing protein</fullName>
    </recommendedName>
</protein>
<evidence type="ECO:0000259" key="1">
    <source>
        <dbReference type="Pfam" id="PF20976"/>
    </source>
</evidence>
<dbReference type="InterPro" id="IPR020347">
    <property type="entry name" value="Pop8"/>
</dbReference>
<dbReference type="GO" id="GO:0000294">
    <property type="term" value="P:nuclear-transcribed mRNA catabolic process, RNase MRP-dependent"/>
    <property type="evidence" value="ECO:0007669"/>
    <property type="project" value="TreeGrafter"/>
</dbReference>
<dbReference type="GO" id="GO:0005655">
    <property type="term" value="C:nucleolar ribonuclease P complex"/>
    <property type="evidence" value="ECO:0007669"/>
    <property type="project" value="InterPro"/>
</dbReference>
<dbReference type="PANTHER" id="PTHR28173:SF1">
    <property type="entry name" value="RIBONUCLEASES P_MRP PROTEIN SUBUNIT POP8"/>
    <property type="match status" value="1"/>
</dbReference>
<dbReference type="GO" id="GO:0000172">
    <property type="term" value="C:ribonuclease MRP complex"/>
    <property type="evidence" value="ECO:0007669"/>
    <property type="project" value="InterPro"/>
</dbReference>
<dbReference type="InterPro" id="IPR049128">
    <property type="entry name" value="Pop8-like_dom"/>
</dbReference>
<dbReference type="Proteomes" id="UP000294847">
    <property type="component" value="Chromosome 1"/>
</dbReference>
<dbReference type="SMR" id="A0A4P7N2Y6"/>
<organism evidence="2 3">
    <name type="scientific">Pyricularia oryzae</name>
    <name type="common">Rice blast fungus</name>
    <name type="synonym">Magnaporthe oryzae</name>
    <dbReference type="NCBI Taxonomy" id="318829"/>
    <lineage>
        <taxon>Eukaryota</taxon>
        <taxon>Fungi</taxon>
        <taxon>Dikarya</taxon>
        <taxon>Ascomycota</taxon>
        <taxon>Pezizomycotina</taxon>
        <taxon>Sordariomycetes</taxon>
        <taxon>Sordariomycetidae</taxon>
        <taxon>Magnaporthales</taxon>
        <taxon>Pyriculariaceae</taxon>
        <taxon>Pyricularia</taxon>
    </lineage>
</organism>
<evidence type="ECO:0000313" key="2">
    <source>
        <dbReference type="EMBL" id="QBZ54284.1"/>
    </source>
</evidence>
<dbReference type="OMA" id="QVKSYCT"/>
<accession>A0A4P7N2Y6</accession>
<dbReference type="GO" id="GO:0008033">
    <property type="term" value="P:tRNA processing"/>
    <property type="evidence" value="ECO:0007669"/>
    <property type="project" value="InterPro"/>
</dbReference>
<dbReference type="PANTHER" id="PTHR28173">
    <property type="entry name" value="RIBONUCLEASES P/MRP PROTEIN SUBUNIT POP8"/>
    <property type="match status" value="1"/>
</dbReference>
<dbReference type="GO" id="GO:0000171">
    <property type="term" value="F:ribonuclease MRP activity"/>
    <property type="evidence" value="ECO:0007669"/>
    <property type="project" value="TreeGrafter"/>
</dbReference>
<dbReference type="GO" id="GO:0004526">
    <property type="term" value="F:ribonuclease P activity"/>
    <property type="evidence" value="ECO:0007669"/>
    <property type="project" value="TreeGrafter"/>
</dbReference>
<gene>
    <name evidence="2" type="ORF">PoMZ_09980</name>
</gene>
<dbReference type="GO" id="GO:0034965">
    <property type="term" value="P:intronic box C/D snoRNA processing"/>
    <property type="evidence" value="ECO:0007669"/>
    <property type="project" value="TreeGrafter"/>
</dbReference>
<sequence>MESGDTTMVDVSTTFVSTAKPSQNSASKSYEIFSCTVKKPAYAYAHLRMQSDDPGKQPSLDALQARSYCAIAMQQFLGATGAAVTIDVLKVDEAKGEFWVRLSGPDLGRFSAAVTSWPGAVQSGVTTGMRILAAGDWLGSLLGRSEQQSLWIS</sequence>